<dbReference type="EMBL" id="JAUHHC010000002">
    <property type="protein sequence ID" value="MDN3920520.1"/>
    <property type="molecule type" value="Genomic_DNA"/>
</dbReference>
<gene>
    <name evidence="2" type="ORF">QWJ38_09550</name>
</gene>
<dbReference type="SUPFAM" id="SSF52833">
    <property type="entry name" value="Thioredoxin-like"/>
    <property type="match status" value="1"/>
</dbReference>
<proteinExistence type="predicted"/>
<name>A0ABT8DU20_9BURK</name>
<dbReference type="InterPro" id="IPR036249">
    <property type="entry name" value="Thioredoxin-like_sf"/>
</dbReference>
<evidence type="ECO:0000313" key="2">
    <source>
        <dbReference type="EMBL" id="MDN3920520.1"/>
    </source>
</evidence>
<dbReference type="Pfam" id="PF01323">
    <property type="entry name" value="DSBA"/>
    <property type="match status" value="1"/>
</dbReference>
<keyword evidence="3" id="KW-1185">Reference proteome</keyword>
<comment type="caution">
    <text evidence="2">The sequence shown here is derived from an EMBL/GenBank/DDBJ whole genome shotgun (WGS) entry which is preliminary data.</text>
</comment>
<dbReference type="CDD" id="cd03024">
    <property type="entry name" value="DsbA_FrnE"/>
    <property type="match status" value="1"/>
</dbReference>
<dbReference type="InterPro" id="IPR001853">
    <property type="entry name" value="DSBA-like_thioredoxin_dom"/>
</dbReference>
<evidence type="ECO:0000259" key="1">
    <source>
        <dbReference type="Pfam" id="PF01323"/>
    </source>
</evidence>
<organism evidence="2 3">
    <name type="scientific">Roseateles violae</name>
    <dbReference type="NCBI Taxonomy" id="3058042"/>
    <lineage>
        <taxon>Bacteria</taxon>
        <taxon>Pseudomonadati</taxon>
        <taxon>Pseudomonadota</taxon>
        <taxon>Betaproteobacteria</taxon>
        <taxon>Burkholderiales</taxon>
        <taxon>Sphaerotilaceae</taxon>
        <taxon>Roseateles</taxon>
    </lineage>
</organism>
<sequence length="213" mass="23730">MKIDFVSDVSCPWCIIGLKSLQQALARMPELPVNLHFQPFELNPQMEPEGEEIEAHLTRKYGSTLQQRTQIREAIRQRGEALGFTFTTGARDRIYNTFDAHRLLHWAGELDPAKQLALKLALFGAYFTEGKNPGDHALLLERAVAVGLPEDEARALLASDRYAAEVRETESFYQRAGIHSVPAVIINDQHLISGGQPPEVFEQALRQIAAAAA</sequence>
<dbReference type="Proteomes" id="UP001228044">
    <property type="component" value="Unassembled WGS sequence"/>
</dbReference>
<protein>
    <submittedName>
        <fullName evidence="2">DsbA family oxidoreductase</fullName>
    </submittedName>
</protein>
<evidence type="ECO:0000313" key="3">
    <source>
        <dbReference type="Proteomes" id="UP001228044"/>
    </source>
</evidence>
<reference evidence="2 3" key="1">
    <citation type="submission" date="2023-06" db="EMBL/GenBank/DDBJ databases">
        <title>Pelomonas sp. PFR6 16S ribosomal RNA gene Genome sequencing and assembly.</title>
        <authorList>
            <person name="Woo H."/>
        </authorList>
    </citation>
    <scope>NUCLEOTIDE SEQUENCE [LARGE SCALE GENOMIC DNA]</scope>
    <source>
        <strain evidence="2 3">PFR6</strain>
    </source>
</reference>
<feature type="domain" description="DSBA-like thioredoxin" evidence="1">
    <location>
        <begin position="3"/>
        <end position="205"/>
    </location>
</feature>
<accession>A0ABT8DU20</accession>
<dbReference type="RefSeq" id="WP_290358813.1">
    <property type="nucleotide sequence ID" value="NZ_JAUHHC010000002.1"/>
</dbReference>
<dbReference type="Gene3D" id="3.40.30.10">
    <property type="entry name" value="Glutaredoxin"/>
    <property type="match status" value="1"/>
</dbReference>
<dbReference type="PANTHER" id="PTHR13887">
    <property type="entry name" value="GLUTATHIONE S-TRANSFERASE KAPPA"/>
    <property type="match status" value="1"/>
</dbReference>
<dbReference type="PANTHER" id="PTHR13887:SF41">
    <property type="entry name" value="THIOREDOXIN SUPERFAMILY PROTEIN"/>
    <property type="match status" value="1"/>
</dbReference>